<dbReference type="InterPro" id="IPR053135">
    <property type="entry name" value="AKR2_Oxidoreductase"/>
</dbReference>
<dbReference type="Gene3D" id="3.20.20.100">
    <property type="entry name" value="NADP-dependent oxidoreductase domain"/>
    <property type="match status" value="1"/>
</dbReference>
<protein>
    <submittedName>
        <fullName evidence="2">Aldo/keto reductase</fullName>
        <ecNumber evidence="2">1.1.1.-</ecNumber>
    </submittedName>
</protein>
<evidence type="ECO:0000259" key="1">
    <source>
        <dbReference type="Pfam" id="PF00248"/>
    </source>
</evidence>
<evidence type="ECO:0000313" key="3">
    <source>
        <dbReference type="Proteomes" id="UP001597180"/>
    </source>
</evidence>
<feature type="domain" description="NADP-dependent oxidoreductase" evidence="1">
    <location>
        <begin position="16"/>
        <end position="316"/>
    </location>
</feature>
<dbReference type="PANTHER" id="PTHR43312:SF1">
    <property type="entry name" value="NADP-DEPENDENT OXIDOREDUCTASE DOMAIN-CONTAINING PROTEIN"/>
    <property type="match status" value="1"/>
</dbReference>
<dbReference type="InterPro" id="IPR036812">
    <property type="entry name" value="NAD(P)_OxRdtase_dom_sf"/>
</dbReference>
<dbReference type="PANTHER" id="PTHR43312">
    <property type="entry name" value="D-THREO-ALDOSE 1-DEHYDROGENASE"/>
    <property type="match status" value="1"/>
</dbReference>
<keyword evidence="3" id="KW-1185">Reference proteome</keyword>
<sequence>MIQKNPFGKLETSVSRLGFGAMGLGGVFGQYEEKELIRSVLNCLEQGVNFIDTARNYGESERILGLALREWTGEKPFIASKIQSQGPGNLGWGQPIPIETAYPKGWLRESTEISLKLLGVETIDLMQLHQYWPQWDRVDYWMEELLQLKQEGKIRGIGISLPDQRHDLALSLVQSGKIDSVQTVFHLFDPLPLDCLIPFCVENHVAVIARCILDEGGLTGFLREDTPFEEGDFRKSYFDYLPRSIYIERVNRLKEAFVPQYADSLAELAIRFVLQHPGVTTAISSMHVMKYADENIAAAGKPPLPEDVFEDIRRHYRWVRNFYETKYWA</sequence>
<organism evidence="2 3">
    <name type="scientific">Paenibacillus vulneris</name>
    <dbReference type="NCBI Taxonomy" id="1133364"/>
    <lineage>
        <taxon>Bacteria</taxon>
        <taxon>Bacillati</taxon>
        <taxon>Bacillota</taxon>
        <taxon>Bacilli</taxon>
        <taxon>Bacillales</taxon>
        <taxon>Paenibacillaceae</taxon>
        <taxon>Paenibacillus</taxon>
    </lineage>
</organism>
<dbReference type="RefSeq" id="WP_345588631.1">
    <property type="nucleotide sequence ID" value="NZ_BAABJG010000015.1"/>
</dbReference>
<dbReference type="EMBL" id="JBHTLU010000031">
    <property type="protein sequence ID" value="MFD1222809.1"/>
    <property type="molecule type" value="Genomic_DNA"/>
</dbReference>
<gene>
    <name evidence="2" type="ORF">ACFQ4B_22085</name>
</gene>
<name>A0ABW3UR68_9BACL</name>
<accession>A0ABW3UR68</accession>
<proteinExistence type="predicted"/>
<dbReference type="EC" id="1.1.1.-" evidence="2"/>
<comment type="caution">
    <text evidence="2">The sequence shown here is derived from an EMBL/GenBank/DDBJ whole genome shotgun (WGS) entry which is preliminary data.</text>
</comment>
<dbReference type="InterPro" id="IPR023210">
    <property type="entry name" value="NADP_OxRdtase_dom"/>
</dbReference>
<dbReference type="SUPFAM" id="SSF51430">
    <property type="entry name" value="NAD(P)-linked oxidoreductase"/>
    <property type="match status" value="1"/>
</dbReference>
<keyword evidence="2" id="KW-0560">Oxidoreductase</keyword>
<dbReference type="Pfam" id="PF00248">
    <property type="entry name" value="Aldo_ket_red"/>
    <property type="match status" value="1"/>
</dbReference>
<dbReference type="CDD" id="cd19086">
    <property type="entry name" value="AKR_AKR11C1"/>
    <property type="match status" value="1"/>
</dbReference>
<dbReference type="Proteomes" id="UP001597180">
    <property type="component" value="Unassembled WGS sequence"/>
</dbReference>
<reference evidence="3" key="1">
    <citation type="journal article" date="2019" name="Int. J. Syst. Evol. Microbiol.">
        <title>The Global Catalogue of Microorganisms (GCM) 10K type strain sequencing project: providing services to taxonomists for standard genome sequencing and annotation.</title>
        <authorList>
            <consortium name="The Broad Institute Genomics Platform"/>
            <consortium name="The Broad Institute Genome Sequencing Center for Infectious Disease"/>
            <person name="Wu L."/>
            <person name="Ma J."/>
        </authorList>
    </citation>
    <scope>NUCLEOTIDE SEQUENCE [LARGE SCALE GENOMIC DNA]</scope>
    <source>
        <strain evidence="3">CCUG 53270</strain>
    </source>
</reference>
<dbReference type="GO" id="GO:0016491">
    <property type="term" value="F:oxidoreductase activity"/>
    <property type="evidence" value="ECO:0007669"/>
    <property type="project" value="UniProtKB-KW"/>
</dbReference>
<evidence type="ECO:0000313" key="2">
    <source>
        <dbReference type="EMBL" id="MFD1222809.1"/>
    </source>
</evidence>